<feature type="compositionally biased region" description="Basic and acidic residues" evidence="9">
    <location>
        <begin position="99"/>
        <end position="111"/>
    </location>
</feature>
<evidence type="ECO:0000259" key="10">
    <source>
        <dbReference type="PROSITE" id="PS50207"/>
    </source>
</evidence>
<dbReference type="InterPro" id="IPR029030">
    <property type="entry name" value="Caspase-like_dom_sf"/>
</dbReference>
<evidence type="ECO:0000256" key="5">
    <source>
        <dbReference type="ARBA" id="ARBA00022807"/>
    </source>
</evidence>
<dbReference type="STRING" id="400727.A0A2T7PU53"/>
<dbReference type="PRINTS" id="PR00376">
    <property type="entry name" value="IL1BCENZYME"/>
</dbReference>
<dbReference type="InterPro" id="IPR015917">
    <property type="entry name" value="Pept_C14A"/>
</dbReference>
<dbReference type="AlphaFoldDB" id="A0A2T7PU53"/>
<keyword evidence="3" id="KW-0053">Apoptosis</keyword>
<dbReference type="InterPro" id="IPR001309">
    <property type="entry name" value="Pept_C14_p20"/>
</dbReference>
<gene>
    <name evidence="13" type="ORF">C0Q70_03948</name>
</gene>
<dbReference type="SUPFAM" id="SSF52129">
    <property type="entry name" value="Caspase-like"/>
    <property type="match status" value="1"/>
</dbReference>
<evidence type="ECO:0000256" key="7">
    <source>
        <dbReference type="PIRSR" id="PIRSR038001-1"/>
    </source>
</evidence>
<dbReference type="PROSITE" id="PS50209">
    <property type="entry name" value="CARD"/>
    <property type="match status" value="1"/>
</dbReference>
<evidence type="ECO:0000256" key="8">
    <source>
        <dbReference type="RuleBase" id="RU003971"/>
    </source>
</evidence>
<dbReference type="InterPro" id="IPR011600">
    <property type="entry name" value="Pept_C14_caspase"/>
</dbReference>
<feature type="domain" description="Caspase family p20" evidence="11">
    <location>
        <begin position="171"/>
        <end position="296"/>
    </location>
</feature>
<evidence type="ECO:0000256" key="9">
    <source>
        <dbReference type="SAM" id="MobiDB-lite"/>
    </source>
</evidence>
<dbReference type="PROSITE" id="PS50207">
    <property type="entry name" value="CASPASE_P10"/>
    <property type="match status" value="1"/>
</dbReference>
<proteinExistence type="inferred from homology"/>
<dbReference type="PIRSF" id="PIRSF038001">
    <property type="entry name" value="Caspase_ICE"/>
    <property type="match status" value="1"/>
</dbReference>
<dbReference type="GO" id="GO:0006508">
    <property type="term" value="P:proteolysis"/>
    <property type="evidence" value="ECO:0007669"/>
    <property type="project" value="UniProtKB-KW"/>
</dbReference>
<dbReference type="PANTHER" id="PTHR47901:SF8">
    <property type="entry name" value="CASPASE-3"/>
    <property type="match status" value="1"/>
</dbReference>
<comment type="caution">
    <text evidence="13">The sequence shown here is derived from an EMBL/GenBank/DDBJ whole genome shotgun (WGS) entry which is preliminary data.</text>
</comment>
<dbReference type="SMART" id="SM00115">
    <property type="entry name" value="CASc"/>
    <property type="match status" value="1"/>
</dbReference>
<feature type="active site" evidence="7">
    <location>
        <position position="248"/>
    </location>
</feature>
<dbReference type="GO" id="GO:0006915">
    <property type="term" value="P:apoptotic process"/>
    <property type="evidence" value="ECO:0007669"/>
    <property type="project" value="UniProtKB-KW"/>
</dbReference>
<dbReference type="InterPro" id="IPR011029">
    <property type="entry name" value="DEATH-like_dom_sf"/>
</dbReference>
<evidence type="ECO:0000259" key="11">
    <source>
        <dbReference type="PROSITE" id="PS50208"/>
    </source>
</evidence>
<dbReference type="Pfam" id="PF00619">
    <property type="entry name" value="CARD"/>
    <property type="match status" value="1"/>
</dbReference>
<keyword evidence="4" id="KW-0378">Hydrolase</keyword>
<evidence type="ECO:0000256" key="3">
    <source>
        <dbReference type="ARBA" id="ARBA00022703"/>
    </source>
</evidence>
<evidence type="ECO:0000259" key="12">
    <source>
        <dbReference type="PROSITE" id="PS50209"/>
    </source>
</evidence>
<dbReference type="Gene3D" id="1.10.533.10">
    <property type="entry name" value="Death Domain, Fas"/>
    <property type="match status" value="1"/>
</dbReference>
<organism evidence="13 14">
    <name type="scientific">Pomacea canaliculata</name>
    <name type="common">Golden apple snail</name>
    <dbReference type="NCBI Taxonomy" id="400727"/>
    <lineage>
        <taxon>Eukaryota</taxon>
        <taxon>Metazoa</taxon>
        <taxon>Spiralia</taxon>
        <taxon>Lophotrochozoa</taxon>
        <taxon>Mollusca</taxon>
        <taxon>Gastropoda</taxon>
        <taxon>Caenogastropoda</taxon>
        <taxon>Architaenioglossa</taxon>
        <taxon>Ampullarioidea</taxon>
        <taxon>Ampullariidae</taxon>
        <taxon>Pomacea</taxon>
    </lineage>
</organism>
<evidence type="ECO:0000313" key="13">
    <source>
        <dbReference type="EMBL" id="PVD36955.1"/>
    </source>
</evidence>
<evidence type="ECO:0000256" key="2">
    <source>
        <dbReference type="ARBA" id="ARBA00022670"/>
    </source>
</evidence>
<dbReference type="Proteomes" id="UP000245119">
    <property type="component" value="Linkage Group LG2"/>
</dbReference>
<keyword evidence="14" id="KW-1185">Reference proteome</keyword>
<comment type="similarity">
    <text evidence="1 8">Belongs to the peptidase C14A family.</text>
</comment>
<feature type="active site" evidence="7">
    <location>
        <position position="292"/>
    </location>
</feature>
<dbReference type="InterPro" id="IPR001315">
    <property type="entry name" value="CARD"/>
</dbReference>
<evidence type="ECO:0008006" key="15">
    <source>
        <dbReference type="Google" id="ProtNLM"/>
    </source>
</evidence>
<feature type="region of interest" description="Disordered" evidence="9">
    <location>
        <begin position="96"/>
        <end position="153"/>
    </location>
</feature>
<keyword evidence="2" id="KW-0645">Protease</keyword>
<evidence type="ECO:0000256" key="1">
    <source>
        <dbReference type="ARBA" id="ARBA00010134"/>
    </source>
</evidence>
<dbReference type="GO" id="GO:0004197">
    <property type="term" value="F:cysteine-type endopeptidase activity"/>
    <property type="evidence" value="ECO:0007669"/>
    <property type="project" value="InterPro"/>
</dbReference>
<evidence type="ECO:0000256" key="6">
    <source>
        <dbReference type="ARBA" id="ARBA00023145"/>
    </source>
</evidence>
<dbReference type="OrthoDB" id="6093024at2759"/>
<evidence type="ECO:0000313" key="14">
    <source>
        <dbReference type="Proteomes" id="UP000245119"/>
    </source>
</evidence>
<dbReference type="CDD" id="cd01671">
    <property type="entry name" value="CARD"/>
    <property type="match status" value="1"/>
</dbReference>
<feature type="domain" description="Caspase family p10" evidence="10">
    <location>
        <begin position="325"/>
        <end position="406"/>
    </location>
</feature>
<dbReference type="Gene3D" id="3.40.50.1460">
    <property type="match status" value="1"/>
</dbReference>
<dbReference type="InterPro" id="IPR002138">
    <property type="entry name" value="Pept_C14_p10"/>
</dbReference>
<dbReference type="PANTHER" id="PTHR47901">
    <property type="entry name" value="CASPASE RECRUITMENT DOMAIN-CONTAINING PROTEIN 18"/>
    <property type="match status" value="1"/>
</dbReference>
<sequence length="410" mass="46758">MKAVLRKYRVELVSSLQVDDLLDHLIRDHVFECDDYIKAEKTRQDKVRKLLEDLQKRPASDFWKFIQAMISTQQSHLAEKLIQEYKHLGGVVPLVTSSQHEHPQQPTERGRRNGSPYHEWSDGRVVTSPCDATTSDSEDHRQSRQQNTNRTVYEQKKAEYPLNIYKMESTPRGLALVIDNESFDPGVGDRHGTVEDAEALRNLLIDLDFEIQMKRNCSAEEMRNTLQNFALSLSGREIDACIVAVLSHGRRNEEILGTDGQVVTTSEMRHYFGNQLCPTMAGKPKLFIIQACKGDMEDTLCGQRRHVQGESLADVEKEVFHQPAVPRPLPDNADICFLYATVEGFVAYRNVFIRKLCEVFRANADKFHVKEIATLLNSEMASLSLDGRLTMSEDRGSLTKFWYLNPPSSV</sequence>
<dbReference type="GO" id="GO:0042981">
    <property type="term" value="P:regulation of apoptotic process"/>
    <property type="evidence" value="ECO:0007669"/>
    <property type="project" value="InterPro"/>
</dbReference>
<reference evidence="13 14" key="1">
    <citation type="submission" date="2018-04" db="EMBL/GenBank/DDBJ databases">
        <title>The genome of golden apple snail Pomacea canaliculata provides insight into stress tolerance and invasive adaptation.</title>
        <authorList>
            <person name="Liu C."/>
            <person name="Liu B."/>
            <person name="Ren Y."/>
            <person name="Zhang Y."/>
            <person name="Wang H."/>
            <person name="Li S."/>
            <person name="Jiang F."/>
            <person name="Yin L."/>
            <person name="Zhang G."/>
            <person name="Qian W."/>
            <person name="Fan W."/>
        </authorList>
    </citation>
    <scope>NUCLEOTIDE SEQUENCE [LARGE SCALE GENOMIC DNA]</scope>
    <source>
        <strain evidence="13">SZHN2017</strain>
        <tissue evidence="13">Muscle</tissue>
    </source>
</reference>
<dbReference type="SUPFAM" id="SSF47986">
    <property type="entry name" value="DEATH domain"/>
    <property type="match status" value="1"/>
</dbReference>
<dbReference type="EMBL" id="PZQS01000002">
    <property type="protein sequence ID" value="PVD36955.1"/>
    <property type="molecule type" value="Genomic_DNA"/>
</dbReference>
<accession>A0A2T7PU53</accession>
<evidence type="ECO:0000256" key="4">
    <source>
        <dbReference type="ARBA" id="ARBA00022801"/>
    </source>
</evidence>
<keyword evidence="5" id="KW-0788">Thiol protease</keyword>
<dbReference type="InterPro" id="IPR002398">
    <property type="entry name" value="Pept_C14"/>
</dbReference>
<keyword evidence="6" id="KW-0865">Zymogen</keyword>
<protein>
    <recommendedName>
        <fullName evidence="15">Caspase</fullName>
    </recommendedName>
</protein>
<name>A0A2T7PU53_POMCA</name>
<dbReference type="PROSITE" id="PS50208">
    <property type="entry name" value="CASPASE_P20"/>
    <property type="match status" value="1"/>
</dbReference>
<feature type="domain" description="CARD" evidence="12">
    <location>
        <begin position="1"/>
        <end position="84"/>
    </location>
</feature>
<dbReference type="SMART" id="SM00114">
    <property type="entry name" value="CARD"/>
    <property type="match status" value="1"/>
</dbReference>
<dbReference type="Pfam" id="PF00656">
    <property type="entry name" value="Peptidase_C14"/>
    <property type="match status" value="1"/>
</dbReference>